<dbReference type="EC" id="2.5.1.15" evidence="5"/>
<evidence type="ECO:0000256" key="1">
    <source>
        <dbReference type="ARBA" id="ARBA00000012"/>
    </source>
</evidence>
<dbReference type="PANTHER" id="PTHR20941:SF1">
    <property type="entry name" value="FOLIC ACID SYNTHESIS PROTEIN FOL1"/>
    <property type="match status" value="1"/>
</dbReference>
<dbReference type="InterPro" id="IPR000489">
    <property type="entry name" value="Pterin-binding_dom"/>
</dbReference>
<keyword evidence="10" id="KW-0289">Folate biosynthesis</keyword>
<accession>A0A1H8LBA1</accession>
<evidence type="ECO:0000256" key="5">
    <source>
        <dbReference type="ARBA" id="ARBA00012458"/>
    </source>
</evidence>
<proteinExistence type="inferred from homology"/>
<dbReference type="NCBIfam" id="TIGR01496">
    <property type="entry name" value="DHPS"/>
    <property type="match status" value="1"/>
</dbReference>
<evidence type="ECO:0000256" key="11">
    <source>
        <dbReference type="ARBA" id="ARBA00030193"/>
    </source>
</evidence>
<dbReference type="OrthoDB" id="9811744at2"/>
<evidence type="ECO:0000256" key="6">
    <source>
        <dbReference type="ARBA" id="ARBA00016919"/>
    </source>
</evidence>
<evidence type="ECO:0000259" key="12">
    <source>
        <dbReference type="PROSITE" id="PS50972"/>
    </source>
</evidence>
<dbReference type="GO" id="GO:0046654">
    <property type="term" value="P:tetrahydrofolate biosynthetic process"/>
    <property type="evidence" value="ECO:0007669"/>
    <property type="project" value="TreeGrafter"/>
</dbReference>
<dbReference type="InterPro" id="IPR011005">
    <property type="entry name" value="Dihydropteroate_synth-like_sf"/>
</dbReference>
<dbReference type="CDD" id="cd00739">
    <property type="entry name" value="DHPS"/>
    <property type="match status" value="1"/>
</dbReference>
<evidence type="ECO:0000256" key="9">
    <source>
        <dbReference type="ARBA" id="ARBA00022842"/>
    </source>
</evidence>
<dbReference type="GO" id="GO:0004156">
    <property type="term" value="F:dihydropteroate synthase activity"/>
    <property type="evidence" value="ECO:0007669"/>
    <property type="project" value="UniProtKB-EC"/>
</dbReference>
<feature type="domain" description="Pterin-binding" evidence="12">
    <location>
        <begin position="1"/>
        <end position="250"/>
    </location>
</feature>
<dbReference type="PANTHER" id="PTHR20941">
    <property type="entry name" value="FOLATE SYNTHESIS PROTEINS"/>
    <property type="match status" value="1"/>
</dbReference>
<keyword evidence="14" id="KW-1185">Reference proteome</keyword>
<dbReference type="GO" id="GO:0046872">
    <property type="term" value="F:metal ion binding"/>
    <property type="evidence" value="ECO:0007669"/>
    <property type="project" value="UniProtKB-KW"/>
</dbReference>
<evidence type="ECO:0000256" key="2">
    <source>
        <dbReference type="ARBA" id="ARBA00001946"/>
    </source>
</evidence>
<keyword evidence="9" id="KW-0460">Magnesium</keyword>
<evidence type="ECO:0000256" key="4">
    <source>
        <dbReference type="ARBA" id="ARBA00009503"/>
    </source>
</evidence>
<dbReference type="Proteomes" id="UP000198814">
    <property type="component" value="Unassembled WGS sequence"/>
</dbReference>
<keyword evidence="7" id="KW-0808">Transferase</keyword>
<dbReference type="FunFam" id="3.20.20.20:FF:000006">
    <property type="entry name" value="Dihydropteroate synthase"/>
    <property type="match status" value="1"/>
</dbReference>
<dbReference type="GO" id="GO:0046656">
    <property type="term" value="P:folic acid biosynthetic process"/>
    <property type="evidence" value="ECO:0007669"/>
    <property type="project" value="UniProtKB-KW"/>
</dbReference>
<dbReference type="InterPro" id="IPR006390">
    <property type="entry name" value="DHP_synth_dom"/>
</dbReference>
<gene>
    <name evidence="13" type="ORF">SAMN05216333_103127</name>
</gene>
<dbReference type="PROSITE" id="PS50972">
    <property type="entry name" value="PTERIN_BINDING"/>
    <property type="match status" value="1"/>
</dbReference>
<sequence>MGIINVTPDSFSDGGLYLSTQQAIAHARNLIDEGADILDIGGESARPGSQQVSTEEELKRVIPVLEALADTGIPISIDTSKPEVMKHAIAAGAFMINDVNALRSPGALETVAQSNHVQLCLMHMQGTPQTMQANPQYHNIVHEVKDFLQQRIQAAAAAGISKDRLVIDPGFGFGKTLQHNFTLLNQLDQLTTLGVPLLAGLSRKSMLGAITGNNVDHRIHESIAAALLAVTKGAKIVRVHDVKVSKEALAIYNAMKNCAAQKINLTASNRNRQHHSN</sequence>
<evidence type="ECO:0000313" key="13">
    <source>
        <dbReference type="EMBL" id="SEO02363.1"/>
    </source>
</evidence>
<organism evidence="13 14">
    <name type="scientific">Nitrosomonas oligotropha</name>
    <dbReference type="NCBI Taxonomy" id="42354"/>
    <lineage>
        <taxon>Bacteria</taxon>
        <taxon>Pseudomonadati</taxon>
        <taxon>Pseudomonadota</taxon>
        <taxon>Betaproteobacteria</taxon>
        <taxon>Nitrosomonadales</taxon>
        <taxon>Nitrosomonadaceae</taxon>
        <taxon>Nitrosomonas</taxon>
    </lineage>
</organism>
<keyword evidence="8" id="KW-0479">Metal-binding</keyword>
<evidence type="ECO:0000256" key="3">
    <source>
        <dbReference type="ARBA" id="ARBA00004763"/>
    </source>
</evidence>
<dbReference type="EMBL" id="FODO01000003">
    <property type="protein sequence ID" value="SEO02363.1"/>
    <property type="molecule type" value="Genomic_DNA"/>
</dbReference>
<reference evidence="14" key="1">
    <citation type="submission" date="2016-10" db="EMBL/GenBank/DDBJ databases">
        <authorList>
            <person name="Varghese N."/>
            <person name="Submissions S."/>
        </authorList>
    </citation>
    <scope>NUCLEOTIDE SEQUENCE [LARGE SCALE GENOMIC DNA]</scope>
    <source>
        <strain evidence="14">Nm76</strain>
    </source>
</reference>
<dbReference type="InterPro" id="IPR045031">
    <property type="entry name" value="DHP_synth-like"/>
</dbReference>
<dbReference type="SUPFAM" id="SSF51717">
    <property type="entry name" value="Dihydropteroate synthetase-like"/>
    <property type="match status" value="1"/>
</dbReference>
<comment type="catalytic activity">
    <reaction evidence="1">
        <text>(7,8-dihydropterin-6-yl)methyl diphosphate + 4-aminobenzoate = 7,8-dihydropteroate + diphosphate</text>
        <dbReference type="Rhea" id="RHEA:19949"/>
        <dbReference type="ChEBI" id="CHEBI:17836"/>
        <dbReference type="ChEBI" id="CHEBI:17839"/>
        <dbReference type="ChEBI" id="CHEBI:33019"/>
        <dbReference type="ChEBI" id="CHEBI:72950"/>
        <dbReference type="EC" id="2.5.1.15"/>
    </reaction>
</comment>
<comment type="similarity">
    <text evidence="4">Belongs to the DHPS family.</text>
</comment>
<dbReference type="Pfam" id="PF00809">
    <property type="entry name" value="Pterin_bind"/>
    <property type="match status" value="1"/>
</dbReference>
<evidence type="ECO:0000313" key="14">
    <source>
        <dbReference type="Proteomes" id="UP000198814"/>
    </source>
</evidence>
<name>A0A1H8LBA1_9PROT</name>
<dbReference type="GO" id="GO:0005829">
    <property type="term" value="C:cytosol"/>
    <property type="evidence" value="ECO:0007669"/>
    <property type="project" value="TreeGrafter"/>
</dbReference>
<dbReference type="Gene3D" id="3.20.20.20">
    <property type="entry name" value="Dihydropteroate synthase-like"/>
    <property type="match status" value="1"/>
</dbReference>
<evidence type="ECO:0000256" key="8">
    <source>
        <dbReference type="ARBA" id="ARBA00022723"/>
    </source>
</evidence>
<dbReference type="PROSITE" id="PS00793">
    <property type="entry name" value="DHPS_2"/>
    <property type="match status" value="1"/>
</dbReference>
<evidence type="ECO:0000256" key="7">
    <source>
        <dbReference type="ARBA" id="ARBA00022679"/>
    </source>
</evidence>
<protein>
    <recommendedName>
        <fullName evidence="6">Dihydropteroate synthase</fullName>
        <ecNumber evidence="5">2.5.1.15</ecNumber>
    </recommendedName>
    <alternativeName>
        <fullName evidence="11">Dihydropteroate pyrophosphorylase</fullName>
    </alternativeName>
</protein>
<comment type="pathway">
    <text evidence="3">Cofactor biosynthesis; tetrahydrofolate biosynthesis; 7,8-dihydrofolate from 2-amino-4-hydroxy-6-hydroxymethyl-7,8-dihydropteridine diphosphate and 4-aminobenzoate: step 1/2.</text>
</comment>
<evidence type="ECO:0000256" key="10">
    <source>
        <dbReference type="ARBA" id="ARBA00022909"/>
    </source>
</evidence>
<dbReference type="RefSeq" id="WP_090315583.1">
    <property type="nucleotide sequence ID" value="NZ_FNOE01000002.1"/>
</dbReference>
<comment type="cofactor">
    <cofactor evidence="2">
        <name>Mg(2+)</name>
        <dbReference type="ChEBI" id="CHEBI:18420"/>
    </cofactor>
</comment>
<dbReference type="STRING" id="42354.SAMN05216333_103127"/>
<dbReference type="AlphaFoldDB" id="A0A1H8LBA1"/>